<proteinExistence type="predicted"/>
<dbReference type="SUPFAM" id="SSF53474">
    <property type="entry name" value="alpha/beta-Hydrolases"/>
    <property type="match status" value="1"/>
</dbReference>
<dbReference type="InterPro" id="IPR029058">
    <property type="entry name" value="AB_hydrolase_fold"/>
</dbReference>
<dbReference type="EMBL" id="JAAHFQ010000520">
    <property type="protein sequence ID" value="NER30281.1"/>
    <property type="molecule type" value="Genomic_DNA"/>
</dbReference>
<accession>A0A6B3NKZ8</accession>
<gene>
    <name evidence="1" type="ORF">F6J89_22315</name>
</gene>
<name>A0A6B3NKZ8_9CYAN</name>
<evidence type="ECO:0008006" key="2">
    <source>
        <dbReference type="Google" id="ProtNLM"/>
    </source>
</evidence>
<evidence type="ECO:0000313" key="1">
    <source>
        <dbReference type="EMBL" id="NER30281.1"/>
    </source>
</evidence>
<dbReference type="Gene3D" id="3.40.50.1820">
    <property type="entry name" value="alpha/beta hydrolase"/>
    <property type="match status" value="1"/>
</dbReference>
<organism evidence="1">
    <name type="scientific">Symploca sp. SIO1C4</name>
    <dbReference type="NCBI Taxonomy" id="2607765"/>
    <lineage>
        <taxon>Bacteria</taxon>
        <taxon>Bacillati</taxon>
        <taxon>Cyanobacteriota</taxon>
        <taxon>Cyanophyceae</taxon>
        <taxon>Coleofasciculales</taxon>
        <taxon>Coleofasciculaceae</taxon>
        <taxon>Symploca</taxon>
    </lineage>
</organism>
<sequence>MSSVISSTVAYYLTDFWCNLTNRFRPKPPTKPDYTNIYTSPEYTPERYGQCNQGTYIEVYKPQNPYLGDNGKPKAVIYLHGFALGASQIYGTHLEHLVKQGYYVFYPNFQTGFCSFPLLKLIMNWRSF</sequence>
<reference evidence="1" key="1">
    <citation type="submission" date="2019-11" db="EMBL/GenBank/DDBJ databases">
        <title>Genomic insights into an expanded diversity of filamentous marine cyanobacteria reveals the extraordinary biosynthetic potential of Moorea and Okeania.</title>
        <authorList>
            <person name="Ferreira Leao T."/>
            <person name="Wang M."/>
            <person name="Moss N."/>
            <person name="Da Silva R."/>
            <person name="Sanders J."/>
            <person name="Nurk S."/>
            <person name="Gurevich A."/>
            <person name="Humphrey G."/>
            <person name="Reher R."/>
            <person name="Zhu Q."/>
            <person name="Belda-Ferre P."/>
            <person name="Glukhov E."/>
            <person name="Rex R."/>
            <person name="Dorrestein P.C."/>
            <person name="Knight R."/>
            <person name="Pevzner P."/>
            <person name="Gerwick W.H."/>
            <person name="Gerwick L."/>
        </authorList>
    </citation>
    <scope>NUCLEOTIDE SEQUENCE</scope>
    <source>
        <strain evidence="1">SIO1C4</strain>
    </source>
</reference>
<comment type="caution">
    <text evidence="1">The sequence shown here is derived from an EMBL/GenBank/DDBJ whole genome shotgun (WGS) entry which is preliminary data.</text>
</comment>
<dbReference type="AlphaFoldDB" id="A0A6B3NKZ8"/>
<protein>
    <recommendedName>
        <fullName evidence="2">Alpha/beta hydrolase</fullName>
    </recommendedName>
</protein>